<protein>
    <submittedName>
        <fullName evidence="5">WD40 repeat-containing protein</fullName>
    </submittedName>
</protein>
<dbReference type="InterPro" id="IPR019775">
    <property type="entry name" value="WD40_repeat_CS"/>
</dbReference>
<dbReference type="Gene3D" id="2.130.10.10">
    <property type="entry name" value="YVTN repeat-like/Quinoprotein amine dehydrogenase"/>
    <property type="match status" value="4"/>
</dbReference>
<evidence type="ECO:0000256" key="3">
    <source>
        <dbReference type="PROSITE-ProRule" id="PRU00221"/>
    </source>
</evidence>
<feature type="repeat" description="WD" evidence="3">
    <location>
        <begin position="152"/>
        <end position="193"/>
    </location>
</feature>
<evidence type="ECO:0000256" key="2">
    <source>
        <dbReference type="ARBA" id="ARBA00022737"/>
    </source>
</evidence>
<dbReference type="InterPro" id="IPR015943">
    <property type="entry name" value="WD40/YVTN_repeat-like_dom_sf"/>
</dbReference>
<reference evidence="5 6" key="1">
    <citation type="submission" date="2012-06" db="EMBL/GenBank/DDBJ databases">
        <title>Finished chromosome of genome of Microcoleus sp. PCC 7113.</title>
        <authorList>
            <consortium name="US DOE Joint Genome Institute"/>
            <person name="Gugger M."/>
            <person name="Coursin T."/>
            <person name="Rippka R."/>
            <person name="Tandeau De Marsac N."/>
            <person name="Huntemann M."/>
            <person name="Wei C.-L."/>
            <person name="Han J."/>
            <person name="Detter J.C."/>
            <person name="Han C."/>
            <person name="Tapia R."/>
            <person name="Chen A."/>
            <person name="Kyrpides N."/>
            <person name="Mavromatis K."/>
            <person name="Markowitz V."/>
            <person name="Szeto E."/>
            <person name="Ivanova N."/>
            <person name="Pagani I."/>
            <person name="Pati A."/>
            <person name="Goodwin L."/>
            <person name="Nordberg H.P."/>
            <person name="Cantor M.N."/>
            <person name="Hua S.X."/>
            <person name="Woyke T."/>
            <person name="Kerfeld C.A."/>
        </authorList>
    </citation>
    <scope>NUCLEOTIDE SEQUENCE [LARGE SCALE GENOMIC DNA]</scope>
    <source>
        <strain evidence="5 6">PCC 7113</strain>
    </source>
</reference>
<dbReference type="PRINTS" id="PR00625">
    <property type="entry name" value="JDOMAIN"/>
</dbReference>
<dbReference type="InterPro" id="IPR036322">
    <property type="entry name" value="WD40_repeat_dom_sf"/>
</dbReference>
<evidence type="ECO:0000259" key="4">
    <source>
        <dbReference type="PROSITE" id="PS50076"/>
    </source>
</evidence>
<feature type="repeat" description="WD" evidence="3">
    <location>
        <begin position="62"/>
        <end position="103"/>
    </location>
</feature>
<feature type="repeat" description="WD" evidence="3">
    <location>
        <begin position="104"/>
        <end position="145"/>
    </location>
</feature>
<dbReference type="PANTHER" id="PTHR19848:SF8">
    <property type="entry name" value="F-BOX AND WD REPEAT DOMAIN CONTAINING 7"/>
    <property type="match status" value="1"/>
</dbReference>
<keyword evidence="6" id="KW-1185">Reference proteome</keyword>
<dbReference type="PRINTS" id="PR00320">
    <property type="entry name" value="GPROTEINBRPT"/>
</dbReference>
<sequence length="422" mass="46072">MAALEVEEELEALKAQLPASSREVTENVSTASETQFTNPEIEPEILAIEPQPPQTWKCTNVLQGHEASVNTITISPDGQTLASGSQDRTVSLWNLKTGKRIFTFFGQAGEVSTVAISPDGKTLVAGGFDNKISSWRIETKELICSFFYLNSPYSHSGFVSSVAFSRERRILASASGDQTIRLWGGYTGEFKRTLNGHSDTIWSIAISPDHQTLVSGSADKTIRIWSLNRLAQPRILSGHSSWVTSVAISADGNTLASGSTDGTIKFWNLHSGELLRTIESQSTEIFAVAMTPNGQILASGSMKEVKLWNIDTGELIQTLPGCSPVVFSPDGQTLLSGGNKGTIKIWSRILGGNEFDSLSSGEWWEVLGVDSDAHPDEVKLAYRRLARQYHPDINRSASAISTMQAINKAYEEFLQKLSKAWL</sequence>
<dbReference type="Pfam" id="PF00226">
    <property type="entry name" value="DnaJ"/>
    <property type="match status" value="1"/>
</dbReference>
<dbReference type="InterPro" id="IPR001680">
    <property type="entry name" value="WD40_rpt"/>
</dbReference>
<feature type="repeat" description="WD" evidence="3">
    <location>
        <begin position="278"/>
        <end position="318"/>
    </location>
</feature>
<name>K9WMN7_9CYAN</name>
<proteinExistence type="predicted"/>
<dbReference type="HOGENOM" id="CLU_000288_57_33_3"/>
<dbReference type="Proteomes" id="UP000010471">
    <property type="component" value="Chromosome"/>
</dbReference>
<dbReference type="PROSITE" id="PS00678">
    <property type="entry name" value="WD_REPEATS_1"/>
    <property type="match status" value="2"/>
</dbReference>
<keyword evidence="1 3" id="KW-0853">WD repeat</keyword>
<dbReference type="InterPro" id="IPR001623">
    <property type="entry name" value="DnaJ_domain"/>
</dbReference>
<dbReference type="AlphaFoldDB" id="K9WMN7"/>
<dbReference type="EMBL" id="CP003630">
    <property type="protein sequence ID" value="AFZ21458.1"/>
    <property type="molecule type" value="Genomic_DNA"/>
</dbReference>
<dbReference type="SMART" id="SM00271">
    <property type="entry name" value="DnaJ"/>
    <property type="match status" value="1"/>
</dbReference>
<evidence type="ECO:0000256" key="1">
    <source>
        <dbReference type="ARBA" id="ARBA00022574"/>
    </source>
</evidence>
<dbReference type="PROSITE" id="PS50082">
    <property type="entry name" value="WD_REPEATS_2"/>
    <property type="match status" value="7"/>
</dbReference>
<evidence type="ECO:0000313" key="5">
    <source>
        <dbReference type="EMBL" id="AFZ21458.1"/>
    </source>
</evidence>
<dbReference type="eggNOG" id="COG2319">
    <property type="taxonomic scope" value="Bacteria"/>
</dbReference>
<accession>K9WMN7</accession>
<dbReference type="CDD" id="cd06257">
    <property type="entry name" value="DnaJ"/>
    <property type="match status" value="1"/>
</dbReference>
<dbReference type="InterPro" id="IPR020472">
    <property type="entry name" value="WD40_PAC1"/>
</dbReference>
<evidence type="ECO:0000313" key="6">
    <source>
        <dbReference type="Proteomes" id="UP000010471"/>
    </source>
</evidence>
<dbReference type="KEGG" id="mic:Mic7113_5844"/>
<dbReference type="SUPFAM" id="SSF46565">
    <property type="entry name" value="Chaperone J-domain"/>
    <property type="match status" value="1"/>
</dbReference>
<dbReference type="OrthoDB" id="422888at2"/>
<dbReference type="PANTHER" id="PTHR19848">
    <property type="entry name" value="WD40 REPEAT PROTEIN"/>
    <property type="match status" value="1"/>
</dbReference>
<dbReference type="STRING" id="1173027.Mic7113_5844"/>
<dbReference type="SMART" id="SM00320">
    <property type="entry name" value="WD40"/>
    <property type="match status" value="7"/>
</dbReference>
<dbReference type="PROSITE" id="PS50076">
    <property type="entry name" value="DNAJ_2"/>
    <property type="match status" value="1"/>
</dbReference>
<dbReference type="SUPFAM" id="SSF50978">
    <property type="entry name" value="WD40 repeat-like"/>
    <property type="match status" value="1"/>
</dbReference>
<feature type="domain" description="J" evidence="4">
    <location>
        <begin position="362"/>
        <end position="422"/>
    </location>
</feature>
<organism evidence="5 6">
    <name type="scientific">Allocoleopsis franciscana PCC 7113</name>
    <dbReference type="NCBI Taxonomy" id="1173027"/>
    <lineage>
        <taxon>Bacteria</taxon>
        <taxon>Bacillati</taxon>
        <taxon>Cyanobacteriota</taxon>
        <taxon>Cyanophyceae</taxon>
        <taxon>Coleofasciculales</taxon>
        <taxon>Coleofasciculaceae</taxon>
        <taxon>Allocoleopsis</taxon>
        <taxon>Allocoleopsis franciscana</taxon>
    </lineage>
</organism>
<dbReference type="eggNOG" id="COG0484">
    <property type="taxonomic scope" value="Bacteria"/>
</dbReference>
<dbReference type="CDD" id="cd00200">
    <property type="entry name" value="WD40"/>
    <property type="match status" value="1"/>
</dbReference>
<feature type="repeat" description="WD" evidence="3">
    <location>
        <begin position="194"/>
        <end position="228"/>
    </location>
</feature>
<gene>
    <name evidence="5" type="ORF">Mic7113_5844</name>
</gene>
<feature type="repeat" description="WD" evidence="3">
    <location>
        <begin position="236"/>
        <end position="277"/>
    </location>
</feature>
<dbReference type="InterPro" id="IPR036869">
    <property type="entry name" value="J_dom_sf"/>
</dbReference>
<dbReference type="RefSeq" id="WP_015185587.1">
    <property type="nucleotide sequence ID" value="NC_019738.1"/>
</dbReference>
<dbReference type="Pfam" id="PF00400">
    <property type="entry name" value="WD40"/>
    <property type="match status" value="7"/>
</dbReference>
<keyword evidence="2" id="KW-0677">Repeat</keyword>
<dbReference type="Gene3D" id="1.10.287.110">
    <property type="entry name" value="DnaJ domain"/>
    <property type="match status" value="1"/>
</dbReference>
<feature type="repeat" description="WD" evidence="3">
    <location>
        <begin position="325"/>
        <end position="347"/>
    </location>
</feature>
<dbReference type="PROSITE" id="PS50294">
    <property type="entry name" value="WD_REPEATS_REGION"/>
    <property type="match status" value="5"/>
</dbReference>